<dbReference type="RefSeq" id="WP_184147352.1">
    <property type="nucleotide sequence ID" value="NZ_JACHFM010000001.1"/>
</dbReference>
<evidence type="ECO:0000313" key="1">
    <source>
        <dbReference type="EMBL" id="MBB5220931.1"/>
    </source>
</evidence>
<name>A0A840SNQ4_9RHOB</name>
<proteinExistence type="predicted"/>
<dbReference type="EMBL" id="JACHFM010000001">
    <property type="protein sequence ID" value="MBB5220931.1"/>
    <property type="molecule type" value="Genomic_DNA"/>
</dbReference>
<evidence type="ECO:0000313" key="2">
    <source>
        <dbReference type="Proteomes" id="UP000549457"/>
    </source>
</evidence>
<organism evidence="1 2">
    <name type="scientific">Amaricoccus macauensis</name>
    <dbReference type="NCBI Taxonomy" id="57001"/>
    <lineage>
        <taxon>Bacteria</taxon>
        <taxon>Pseudomonadati</taxon>
        <taxon>Pseudomonadota</taxon>
        <taxon>Alphaproteobacteria</taxon>
        <taxon>Rhodobacterales</taxon>
        <taxon>Paracoccaceae</taxon>
        <taxon>Amaricoccus</taxon>
    </lineage>
</organism>
<protein>
    <submittedName>
        <fullName evidence="1">Uncharacterized protein</fullName>
    </submittedName>
</protein>
<comment type="caution">
    <text evidence="1">The sequence shown here is derived from an EMBL/GenBank/DDBJ whole genome shotgun (WGS) entry which is preliminary data.</text>
</comment>
<accession>A0A840SNQ4</accession>
<dbReference type="Proteomes" id="UP000549457">
    <property type="component" value="Unassembled WGS sequence"/>
</dbReference>
<sequence>MHTQDRKIVVLATDARINERLIARGMDPMRGPCLADVLHEAIGERLTSKDALRLWDPDRLAGDPRVRAVLSRYVEQQAS</sequence>
<keyword evidence="2" id="KW-1185">Reference proteome</keyword>
<dbReference type="AlphaFoldDB" id="A0A840SNQ4"/>
<gene>
    <name evidence="1" type="ORF">HNP73_000852</name>
</gene>
<reference evidence="1 2" key="1">
    <citation type="submission" date="2020-08" db="EMBL/GenBank/DDBJ databases">
        <title>Genomic Encyclopedia of Type Strains, Phase IV (KMG-IV): sequencing the most valuable type-strain genomes for metagenomic binning, comparative biology and taxonomic classification.</title>
        <authorList>
            <person name="Goeker M."/>
        </authorList>
    </citation>
    <scope>NUCLEOTIDE SEQUENCE [LARGE SCALE GENOMIC DNA]</scope>
    <source>
        <strain evidence="1 2">DSM 101730</strain>
    </source>
</reference>